<evidence type="ECO:0000313" key="3">
    <source>
        <dbReference type="RefSeq" id="XP_010456637.1"/>
    </source>
</evidence>
<dbReference type="PANTHER" id="PTHR47481:SF22">
    <property type="entry name" value="RETROTRANSPOSON GAG DOMAIN-CONTAINING PROTEIN"/>
    <property type="match status" value="1"/>
</dbReference>
<keyword evidence="2" id="KW-1185">Reference proteome</keyword>
<dbReference type="RefSeq" id="XP_010456637.1">
    <property type="nucleotide sequence ID" value="XM_010458335.1"/>
</dbReference>
<feature type="region of interest" description="Disordered" evidence="1">
    <location>
        <begin position="306"/>
        <end position="327"/>
    </location>
</feature>
<gene>
    <name evidence="3" type="primary">LOC104738104</name>
</gene>
<organism evidence="2 3">
    <name type="scientific">Camelina sativa</name>
    <name type="common">False flax</name>
    <name type="synonym">Myagrum sativum</name>
    <dbReference type="NCBI Taxonomy" id="90675"/>
    <lineage>
        <taxon>Eukaryota</taxon>
        <taxon>Viridiplantae</taxon>
        <taxon>Streptophyta</taxon>
        <taxon>Embryophyta</taxon>
        <taxon>Tracheophyta</taxon>
        <taxon>Spermatophyta</taxon>
        <taxon>Magnoliopsida</taxon>
        <taxon>eudicotyledons</taxon>
        <taxon>Gunneridae</taxon>
        <taxon>Pentapetalae</taxon>
        <taxon>rosids</taxon>
        <taxon>malvids</taxon>
        <taxon>Brassicales</taxon>
        <taxon>Brassicaceae</taxon>
        <taxon>Camelineae</taxon>
        <taxon>Camelina</taxon>
    </lineage>
</organism>
<name>A0ABM0VID3_CAMSA</name>
<feature type="region of interest" description="Disordered" evidence="1">
    <location>
        <begin position="221"/>
        <end position="274"/>
    </location>
</feature>
<reference evidence="2" key="1">
    <citation type="journal article" date="2014" name="Nat. Commun.">
        <title>The emerging biofuel crop Camelina sativa retains a highly undifferentiated hexaploid genome structure.</title>
        <authorList>
            <person name="Kagale S."/>
            <person name="Koh C."/>
            <person name="Nixon J."/>
            <person name="Bollina V."/>
            <person name="Clarke W.E."/>
            <person name="Tuteja R."/>
            <person name="Spillane C."/>
            <person name="Robinson S.J."/>
            <person name="Links M.G."/>
            <person name="Clarke C."/>
            <person name="Higgins E.E."/>
            <person name="Huebert T."/>
            <person name="Sharpe A.G."/>
            <person name="Parkin I.A."/>
        </authorList>
    </citation>
    <scope>NUCLEOTIDE SEQUENCE [LARGE SCALE GENOMIC DNA]</scope>
    <source>
        <strain evidence="2">cv. DH55</strain>
    </source>
</reference>
<dbReference type="Proteomes" id="UP000694864">
    <property type="component" value="Chromosome 13"/>
</dbReference>
<evidence type="ECO:0000256" key="1">
    <source>
        <dbReference type="SAM" id="MobiDB-lite"/>
    </source>
</evidence>
<reference evidence="3" key="2">
    <citation type="submission" date="2025-08" db="UniProtKB">
        <authorList>
            <consortium name="RefSeq"/>
        </authorList>
    </citation>
    <scope>IDENTIFICATION</scope>
    <source>
        <tissue evidence="3">Leaf</tissue>
    </source>
</reference>
<protein>
    <submittedName>
        <fullName evidence="3">Uncharacterized protein LOC104738104</fullName>
    </submittedName>
</protein>
<accession>A0ABM0VID3</accession>
<dbReference type="PANTHER" id="PTHR47481">
    <property type="match status" value="1"/>
</dbReference>
<evidence type="ECO:0000313" key="2">
    <source>
        <dbReference type="Proteomes" id="UP000694864"/>
    </source>
</evidence>
<proteinExistence type="predicted"/>
<feature type="compositionally biased region" description="Polar residues" evidence="1">
    <location>
        <begin position="221"/>
        <end position="253"/>
    </location>
</feature>
<dbReference type="GeneID" id="104738104"/>
<dbReference type="Pfam" id="PF14223">
    <property type="entry name" value="Retrotran_gag_2"/>
    <property type="match status" value="1"/>
</dbReference>
<sequence length="327" mass="35791">MAAVNPETVPLNTESVLNINMSHVIRLTSSNYLMWSLQVHSFLDGHGLSGHLDAAATVPAATTAGQPNPTFVKWSRQDNLIYSALIGTITVTLQPLVSRTTTASQIWTKLASTYAKPSRGHIKQLKTQLKNFTKGPKSIDEYVQGITNRLDQLAILGKSYDHEDAIELILDGLPEDYKTVVDQIEGKDTPPSLTEVHERLLNQEAKLLSVVSTTAQHSVSPISANNIQQRNNKSSFANNSYGNTKTGSRSSFGSRHDGTNWPPQQSPGHSDNRGVKPYLGKCQFCYVQGHSARRCPQLQAVHAVSQPGSSTPFRSWQPRANLVTNAP</sequence>